<keyword evidence="2" id="KW-0378">Hydrolase</keyword>
<keyword evidence="3" id="KW-1185">Reference proteome</keyword>
<dbReference type="PANTHER" id="PTHR36183:SF2">
    <property type="entry name" value="BETA-GLUCURONIDASE C-TERMINAL DOMAIN-CONTAINING PROTEIN"/>
    <property type="match status" value="1"/>
</dbReference>
<dbReference type="Gene3D" id="3.20.20.80">
    <property type="entry name" value="Glycosidases"/>
    <property type="match status" value="1"/>
</dbReference>
<dbReference type="AlphaFoldDB" id="A0A2V1E6P4"/>
<evidence type="ECO:0000313" key="2">
    <source>
        <dbReference type="EMBL" id="PVI05759.1"/>
    </source>
</evidence>
<dbReference type="InterPro" id="IPR031728">
    <property type="entry name" value="GlcAase_C"/>
</dbReference>
<sequence>MYAASLNVFNIFWHMGTGYRYAAWQATQNRTTAPGPRPLYYEKFFSGHCLWKYRCSGCAYCEDNAAGGLRHLRKKQWKHLVSKRYFSQPDSFNSTETPSTVRSSEEFTLASQLRDGSVKVTARPLTAAGAEVRDGISFAGQTIALNGTVTGSLKKHIVKTVTVQVYRSEVVLQSVEYESLVVT</sequence>
<organism evidence="2 3">
    <name type="scientific">Periconia macrospinosa</name>
    <dbReference type="NCBI Taxonomy" id="97972"/>
    <lineage>
        <taxon>Eukaryota</taxon>
        <taxon>Fungi</taxon>
        <taxon>Dikarya</taxon>
        <taxon>Ascomycota</taxon>
        <taxon>Pezizomycotina</taxon>
        <taxon>Dothideomycetes</taxon>
        <taxon>Pleosporomycetidae</taxon>
        <taxon>Pleosporales</taxon>
        <taxon>Massarineae</taxon>
        <taxon>Periconiaceae</taxon>
        <taxon>Periconia</taxon>
    </lineage>
</organism>
<dbReference type="Pfam" id="PF16862">
    <property type="entry name" value="Glyco_hydro_79C"/>
    <property type="match status" value="1"/>
</dbReference>
<feature type="domain" description="Beta-glucuronidase C-terminal" evidence="1">
    <location>
        <begin position="93"/>
        <end position="172"/>
    </location>
</feature>
<evidence type="ECO:0000313" key="3">
    <source>
        <dbReference type="Proteomes" id="UP000244855"/>
    </source>
</evidence>
<dbReference type="EMBL" id="KZ805312">
    <property type="protein sequence ID" value="PVI05759.1"/>
    <property type="molecule type" value="Genomic_DNA"/>
</dbReference>
<gene>
    <name evidence="2" type="ORF">DM02DRAFT_623822</name>
</gene>
<dbReference type="GO" id="GO:0016787">
    <property type="term" value="F:hydrolase activity"/>
    <property type="evidence" value="ECO:0007669"/>
    <property type="project" value="UniProtKB-KW"/>
</dbReference>
<proteinExistence type="predicted"/>
<dbReference type="InterPro" id="IPR052974">
    <property type="entry name" value="GH79_Enzymes"/>
</dbReference>
<dbReference type="Proteomes" id="UP000244855">
    <property type="component" value="Unassembled WGS sequence"/>
</dbReference>
<dbReference type="OrthoDB" id="2831684at2759"/>
<accession>A0A2V1E6P4</accession>
<protein>
    <submittedName>
        <fullName evidence="2">Glycoside hydrolase family 79 protein</fullName>
    </submittedName>
</protein>
<evidence type="ECO:0000259" key="1">
    <source>
        <dbReference type="Pfam" id="PF16862"/>
    </source>
</evidence>
<dbReference type="PANTHER" id="PTHR36183">
    <property type="entry name" value="BETA-GLUCURONIDASE"/>
    <property type="match status" value="1"/>
</dbReference>
<name>A0A2V1E6P4_9PLEO</name>
<reference evidence="2 3" key="1">
    <citation type="journal article" date="2018" name="Sci. Rep.">
        <title>Comparative genomics provides insights into the lifestyle and reveals functional heterogeneity of dark septate endophytic fungi.</title>
        <authorList>
            <person name="Knapp D.G."/>
            <person name="Nemeth J.B."/>
            <person name="Barry K."/>
            <person name="Hainaut M."/>
            <person name="Henrissat B."/>
            <person name="Johnson J."/>
            <person name="Kuo A."/>
            <person name="Lim J.H.P."/>
            <person name="Lipzen A."/>
            <person name="Nolan M."/>
            <person name="Ohm R.A."/>
            <person name="Tamas L."/>
            <person name="Grigoriev I.V."/>
            <person name="Spatafora J.W."/>
            <person name="Nagy L.G."/>
            <person name="Kovacs G.M."/>
        </authorList>
    </citation>
    <scope>NUCLEOTIDE SEQUENCE [LARGE SCALE GENOMIC DNA]</scope>
    <source>
        <strain evidence="2 3">DSE2036</strain>
    </source>
</reference>